<dbReference type="AlphaFoldDB" id="A0A8B6D702"/>
<dbReference type="EMBL" id="UYJE01002918">
    <property type="protein sequence ID" value="VDI14909.1"/>
    <property type="molecule type" value="Genomic_DNA"/>
</dbReference>
<organism evidence="1 2">
    <name type="scientific">Mytilus galloprovincialis</name>
    <name type="common">Mediterranean mussel</name>
    <dbReference type="NCBI Taxonomy" id="29158"/>
    <lineage>
        <taxon>Eukaryota</taxon>
        <taxon>Metazoa</taxon>
        <taxon>Spiralia</taxon>
        <taxon>Lophotrochozoa</taxon>
        <taxon>Mollusca</taxon>
        <taxon>Bivalvia</taxon>
        <taxon>Autobranchia</taxon>
        <taxon>Pteriomorphia</taxon>
        <taxon>Mytilida</taxon>
        <taxon>Mytiloidea</taxon>
        <taxon>Mytilidae</taxon>
        <taxon>Mytilinae</taxon>
        <taxon>Mytilus</taxon>
    </lineage>
</organism>
<gene>
    <name evidence="1" type="ORF">MGAL_10B086832</name>
</gene>
<comment type="caution">
    <text evidence="1">The sequence shown here is derived from an EMBL/GenBank/DDBJ whole genome shotgun (WGS) entry which is preliminary data.</text>
</comment>
<accession>A0A8B6D702</accession>
<reference evidence="1" key="1">
    <citation type="submission" date="2018-11" db="EMBL/GenBank/DDBJ databases">
        <authorList>
            <person name="Alioto T."/>
            <person name="Alioto T."/>
        </authorList>
    </citation>
    <scope>NUCLEOTIDE SEQUENCE</scope>
</reference>
<dbReference type="Proteomes" id="UP000596742">
    <property type="component" value="Unassembled WGS sequence"/>
</dbReference>
<protein>
    <submittedName>
        <fullName evidence="1">Uncharacterized protein</fullName>
    </submittedName>
</protein>
<proteinExistence type="predicted"/>
<dbReference type="OrthoDB" id="10072093at2759"/>
<evidence type="ECO:0000313" key="1">
    <source>
        <dbReference type="EMBL" id="VDI14909.1"/>
    </source>
</evidence>
<evidence type="ECO:0000313" key="2">
    <source>
        <dbReference type="Proteomes" id="UP000596742"/>
    </source>
</evidence>
<name>A0A8B6D702_MYTGA</name>
<sequence>MSNPLGGWQQLLLQTHKSMVKGLHLQKEKLIEISKRCKNPFWKDVLLCFSIAKPITENSVSDVLSLDILNFSSLDDFPYYIQWKQGGVQSVSDLINKENMNFYKFEQF</sequence>
<keyword evidence="2" id="KW-1185">Reference proteome</keyword>